<accession>A0A0F3GWE1</accession>
<comment type="caution">
    <text evidence="2">The sequence shown here is derived from an EMBL/GenBank/DDBJ whole genome shotgun (WGS) entry which is preliminary data.</text>
</comment>
<sequence>MLKIFRCPQLFKVKGFINIYCDIFYCFLFIITLVCINFFHCYLKLVNIIAHFFYILANVNVS</sequence>
<feature type="transmembrane region" description="Helical" evidence="1">
    <location>
        <begin position="20"/>
        <end position="39"/>
    </location>
</feature>
<keyword evidence="1" id="KW-0472">Membrane</keyword>
<gene>
    <name evidence="2" type="ORF">MBAV_002819</name>
</gene>
<keyword evidence="1" id="KW-1133">Transmembrane helix</keyword>
<organism evidence="2 3">
    <name type="scientific">Candidatus Magnetobacterium bavaricum</name>
    <dbReference type="NCBI Taxonomy" id="29290"/>
    <lineage>
        <taxon>Bacteria</taxon>
        <taxon>Pseudomonadati</taxon>
        <taxon>Nitrospirota</taxon>
        <taxon>Thermodesulfovibrionia</taxon>
        <taxon>Thermodesulfovibrionales</taxon>
        <taxon>Candidatus Magnetobacteriaceae</taxon>
        <taxon>Candidatus Magnetobacterium</taxon>
    </lineage>
</organism>
<evidence type="ECO:0000313" key="3">
    <source>
        <dbReference type="Proteomes" id="UP000033423"/>
    </source>
</evidence>
<protein>
    <submittedName>
        <fullName evidence="2">Uncharacterized protein</fullName>
    </submittedName>
</protein>
<reference evidence="2 3" key="1">
    <citation type="submission" date="2015-02" db="EMBL/GenBank/DDBJ databases">
        <title>Single-cell genomics of uncultivated deep-branching MTB reveals a conserved set of magnetosome genes.</title>
        <authorList>
            <person name="Kolinko S."/>
            <person name="Richter M."/>
            <person name="Glockner F.O."/>
            <person name="Brachmann A."/>
            <person name="Schuler D."/>
        </authorList>
    </citation>
    <scope>NUCLEOTIDE SEQUENCE [LARGE SCALE GENOMIC DNA]</scope>
    <source>
        <strain evidence="2">TM-1</strain>
    </source>
</reference>
<dbReference type="AlphaFoldDB" id="A0A0F3GWE1"/>
<name>A0A0F3GWE1_9BACT</name>
<evidence type="ECO:0000313" key="2">
    <source>
        <dbReference type="EMBL" id="KJU84988.1"/>
    </source>
</evidence>
<keyword evidence="1" id="KW-0812">Transmembrane</keyword>
<keyword evidence="3" id="KW-1185">Reference proteome</keyword>
<evidence type="ECO:0000256" key="1">
    <source>
        <dbReference type="SAM" id="Phobius"/>
    </source>
</evidence>
<dbReference type="EMBL" id="LACI01001208">
    <property type="protein sequence ID" value="KJU84988.1"/>
    <property type="molecule type" value="Genomic_DNA"/>
</dbReference>
<dbReference type="Proteomes" id="UP000033423">
    <property type="component" value="Unassembled WGS sequence"/>
</dbReference>
<proteinExistence type="predicted"/>